<accession>A0A7M1RY41</accession>
<reference evidence="1 2" key="1">
    <citation type="submission" date="2020-07" db="EMBL/GenBank/DDBJ databases">
        <title>Taxonomic proposal: Crassvirales, a new order of highly abundant and diverse bacterial viruses.</title>
        <authorList>
            <person name="Shkoporov A.N."/>
            <person name="Stockdale S.R."/>
            <person name="Guerin E."/>
            <person name="Ross R.P."/>
            <person name="Hill C."/>
        </authorList>
    </citation>
    <scope>NUCLEOTIDE SEQUENCE [LARGE SCALE GENOMIC DNA]</scope>
</reference>
<keyword evidence="2" id="KW-1185">Reference proteome</keyword>
<dbReference type="KEGG" id="vg:65129889"/>
<name>A0A7M1RY41_9CAUD</name>
<dbReference type="RefSeq" id="YP_010111485.1">
    <property type="nucleotide sequence ID" value="NC_055882.1"/>
</dbReference>
<evidence type="ECO:0000313" key="2">
    <source>
        <dbReference type="Proteomes" id="UP000593686"/>
    </source>
</evidence>
<dbReference type="EMBL" id="MT774389">
    <property type="protein sequence ID" value="QOR59327.1"/>
    <property type="molecule type" value="Genomic_DNA"/>
</dbReference>
<evidence type="ECO:0000313" key="1">
    <source>
        <dbReference type="EMBL" id="QOR59327.1"/>
    </source>
</evidence>
<dbReference type="GeneID" id="65129889"/>
<protein>
    <submittedName>
        <fullName evidence="1">Uncharacterized protein</fullName>
    </submittedName>
</protein>
<proteinExistence type="predicted"/>
<dbReference type="Proteomes" id="UP000593686">
    <property type="component" value="Genome"/>
</dbReference>
<organism evidence="1 2">
    <name type="scientific">uncultured phage cr116_1</name>
    <dbReference type="NCBI Taxonomy" id="2772073"/>
    <lineage>
        <taxon>Viruses</taxon>
        <taxon>Duplodnaviria</taxon>
        <taxon>Heunggongvirae</taxon>
        <taxon>Uroviricota</taxon>
        <taxon>Caudoviricetes</taxon>
        <taxon>Crassvirales</taxon>
        <taxon>Steigviridae</taxon>
        <taxon>Asinivirinae</taxon>
        <taxon>Pamirivirus</taxon>
        <taxon>Pamirivirus faecium</taxon>
    </lineage>
</organism>
<sequence>MEETKMTVEQVKAAANEQISILYQKLQEANLANTFKRLDYLFKIVEGNFDEELKTKARVEIDHIVFGYPQEDKKEE</sequence>